<evidence type="ECO:0000259" key="6">
    <source>
        <dbReference type="Pfam" id="PF04542"/>
    </source>
</evidence>
<dbReference type="Gene3D" id="1.10.1740.10">
    <property type="match status" value="1"/>
</dbReference>
<comment type="similarity">
    <text evidence="1">Belongs to the sigma-70 factor family. ECF subfamily.</text>
</comment>
<dbReference type="CDD" id="cd06171">
    <property type="entry name" value="Sigma70_r4"/>
    <property type="match status" value="1"/>
</dbReference>
<dbReference type="SUPFAM" id="SSF88659">
    <property type="entry name" value="Sigma3 and sigma4 domains of RNA polymerase sigma factors"/>
    <property type="match status" value="1"/>
</dbReference>
<dbReference type="EMBL" id="CAKMMF010000020">
    <property type="protein sequence ID" value="CAH1212235.1"/>
    <property type="molecule type" value="Genomic_DNA"/>
</dbReference>
<gene>
    <name evidence="8" type="primary">sigM_2</name>
    <name evidence="8" type="ORF">PAECIP111893_03506</name>
</gene>
<evidence type="ECO:0000256" key="4">
    <source>
        <dbReference type="ARBA" id="ARBA00023125"/>
    </source>
</evidence>
<keyword evidence="3" id="KW-0731">Sigma factor</keyword>
<proteinExistence type="inferred from homology"/>
<dbReference type="PANTHER" id="PTHR43133:SF8">
    <property type="entry name" value="RNA POLYMERASE SIGMA FACTOR HI_1459-RELATED"/>
    <property type="match status" value="1"/>
</dbReference>
<dbReference type="Gene3D" id="1.10.10.10">
    <property type="entry name" value="Winged helix-like DNA-binding domain superfamily/Winged helix DNA-binding domain"/>
    <property type="match status" value="1"/>
</dbReference>
<sequence>MIYHSFRRFVYKDIYFLVRDHPSTEDIIHEAFIKVVVQCPKVKHASNLQGWIKQVTRNTTMDWLRKNKRNRQNLDLDIVNIIEQNKTLGLNEQGVAAEVENRLRDELLHQTINELAPDYRILLLLYYVEEKSYNEICRELQLSEQVVTQRLARARKKLLQYFSRKWVDRYER</sequence>
<name>A0ABN8GLS6_9BACL</name>
<evidence type="ECO:0000256" key="1">
    <source>
        <dbReference type="ARBA" id="ARBA00010641"/>
    </source>
</evidence>
<dbReference type="InterPro" id="IPR013249">
    <property type="entry name" value="RNA_pol_sigma70_r4_t2"/>
</dbReference>
<dbReference type="SUPFAM" id="SSF88946">
    <property type="entry name" value="Sigma2 domain of RNA polymerase sigma factors"/>
    <property type="match status" value="1"/>
</dbReference>
<dbReference type="InterPro" id="IPR039425">
    <property type="entry name" value="RNA_pol_sigma-70-like"/>
</dbReference>
<dbReference type="PANTHER" id="PTHR43133">
    <property type="entry name" value="RNA POLYMERASE ECF-TYPE SIGMA FACTO"/>
    <property type="match status" value="1"/>
</dbReference>
<evidence type="ECO:0000256" key="2">
    <source>
        <dbReference type="ARBA" id="ARBA00023015"/>
    </source>
</evidence>
<dbReference type="InterPro" id="IPR013325">
    <property type="entry name" value="RNA_pol_sigma_r2"/>
</dbReference>
<organism evidence="8 9">
    <name type="scientific">Paenibacillus plantiphilus</name>
    <dbReference type="NCBI Taxonomy" id="2905650"/>
    <lineage>
        <taxon>Bacteria</taxon>
        <taxon>Bacillati</taxon>
        <taxon>Bacillota</taxon>
        <taxon>Bacilli</taxon>
        <taxon>Bacillales</taxon>
        <taxon>Paenibacillaceae</taxon>
        <taxon>Paenibacillus</taxon>
    </lineage>
</organism>
<dbReference type="InterPro" id="IPR007627">
    <property type="entry name" value="RNA_pol_sigma70_r2"/>
</dbReference>
<feature type="domain" description="RNA polymerase sigma factor 70 region 4 type 2" evidence="7">
    <location>
        <begin position="106"/>
        <end position="158"/>
    </location>
</feature>
<dbReference type="InterPro" id="IPR036388">
    <property type="entry name" value="WH-like_DNA-bd_sf"/>
</dbReference>
<evidence type="ECO:0000313" key="9">
    <source>
        <dbReference type="Proteomes" id="UP000838686"/>
    </source>
</evidence>
<protein>
    <submittedName>
        <fullName evidence="8">ECF RNA polymerase sigma factor SigM</fullName>
    </submittedName>
</protein>
<dbReference type="InterPro" id="IPR014284">
    <property type="entry name" value="RNA_pol_sigma-70_dom"/>
</dbReference>
<keyword evidence="9" id="KW-1185">Reference proteome</keyword>
<dbReference type="Pfam" id="PF08281">
    <property type="entry name" value="Sigma70_r4_2"/>
    <property type="match status" value="1"/>
</dbReference>
<keyword evidence="5" id="KW-0804">Transcription</keyword>
<feature type="domain" description="RNA polymerase sigma-70 region 2" evidence="6">
    <location>
        <begin position="2"/>
        <end position="69"/>
    </location>
</feature>
<dbReference type="Pfam" id="PF04542">
    <property type="entry name" value="Sigma70_r2"/>
    <property type="match status" value="1"/>
</dbReference>
<reference evidence="8" key="1">
    <citation type="submission" date="2022-01" db="EMBL/GenBank/DDBJ databases">
        <authorList>
            <person name="Criscuolo A."/>
        </authorList>
    </citation>
    <scope>NUCLEOTIDE SEQUENCE</scope>
    <source>
        <strain evidence="8">CIP111893</strain>
    </source>
</reference>
<evidence type="ECO:0000313" key="8">
    <source>
        <dbReference type="EMBL" id="CAH1212235.1"/>
    </source>
</evidence>
<evidence type="ECO:0000259" key="7">
    <source>
        <dbReference type="Pfam" id="PF08281"/>
    </source>
</evidence>
<comment type="caution">
    <text evidence="8">The sequence shown here is derived from an EMBL/GenBank/DDBJ whole genome shotgun (WGS) entry which is preliminary data.</text>
</comment>
<keyword evidence="2" id="KW-0805">Transcription regulation</keyword>
<evidence type="ECO:0000256" key="5">
    <source>
        <dbReference type="ARBA" id="ARBA00023163"/>
    </source>
</evidence>
<dbReference type="InterPro" id="IPR013324">
    <property type="entry name" value="RNA_pol_sigma_r3/r4-like"/>
</dbReference>
<accession>A0ABN8GLS6</accession>
<keyword evidence="4" id="KW-0238">DNA-binding</keyword>
<dbReference type="NCBIfam" id="TIGR02937">
    <property type="entry name" value="sigma70-ECF"/>
    <property type="match status" value="1"/>
</dbReference>
<evidence type="ECO:0000256" key="3">
    <source>
        <dbReference type="ARBA" id="ARBA00023082"/>
    </source>
</evidence>
<dbReference type="Proteomes" id="UP000838686">
    <property type="component" value="Unassembled WGS sequence"/>
</dbReference>